<keyword evidence="4" id="KW-1185">Reference proteome</keyword>
<evidence type="ECO:0000259" key="2">
    <source>
        <dbReference type="Pfam" id="PF13930"/>
    </source>
</evidence>
<dbReference type="Proteomes" id="UP001642540">
    <property type="component" value="Unassembled WGS sequence"/>
</dbReference>
<dbReference type="InterPro" id="IPR044929">
    <property type="entry name" value="DNA/RNA_non-sp_Endonuclease_sf"/>
</dbReference>
<organism evidence="3 4">
    <name type="scientific">Orchesella dallaii</name>
    <dbReference type="NCBI Taxonomy" id="48710"/>
    <lineage>
        <taxon>Eukaryota</taxon>
        <taxon>Metazoa</taxon>
        <taxon>Ecdysozoa</taxon>
        <taxon>Arthropoda</taxon>
        <taxon>Hexapoda</taxon>
        <taxon>Collembola</taxon>
        <taxon>Entomobryomorpha</taxon>
        <taxon>Entomobryoidea</taxon>
        <taxon>Orchesellidae</taxon>
        <taxon>Orchesellinae</taxon>
        <taxon>Orchesella</taxon>
    </lineage>
</organism>
<evidence type="ECO:0000256" key="1">
    <source>
        <dbReference type="SAM" id="SignalP"/>
    </source>
</evidence>
<feature type="signal peptide" evidence="1">
    <location>
        <begin position="1"/>
        <end position="23"/>
    </location>
</feature>
<dbReference type="InterPro" id="IPR044927">
    <property type="entry name" value="Endonuclea_NS_2"/>
</dbReference>
<feature type="domain" description="Type VII secretion system protein EssD-like" evidence="2">
    <location>
        <begin position="160"/>
        <end position="247"/>
    </location>
</feature>
<keyword evidence="1" id="KW-0732">Signal</keyword>
<dbReference type="Gene3D" id="3.40.570.10">
    <property type="entry name" value="Extracellular Endonuclease, subunit A"/>
    <property type="match status" value="1"/>
</dbReference>
<protein>
    <recommendedName>
        <fullName evidence="2">Type VII secretion system protein EssD-like domain-containing protein</fullName>
    </recommendedName>
</protein>
<dbReference type="EMBL" id="CAXLJM020000166">
    <property type="protein sequence ID" value="CAL8147967.1"/>
    <property type="molecule type" value="Genomic_DNA"/>
</dbReference>
<sequence>MASILHYLVVVVVALYLSASVESCNSKPSKADQCKNILNLSRRKRDLFTSADWSSEETDSSHSPLNRTKRFSHNWMRDTPCDELQLEYHNQYLQLDPDVFLNPNHPITHVGYKNVVLRYGTPPIRVITHIEAEPHPGLLPCDRTNFGSEFDPRMTALGARRNLGRGRNDEKGHIIASQICGPIAWYNLAPQTPEVNRNVRNAGVYGWINLENEIARWVNQGCGRVEVEVYLNYAQLASTRPKGFKMCIAFKDLDNNVLRDNSRYFENGQDDRFNDDEDPSDEL</sequence>
<proteinExistence type="predicted"/>
<feature type="chain" id="PRO_5045627322" description="Type VII secretion system protein EssD-like domain-containing protein" evidence="1">
    <location>
        <begin position="24"/>
        <end position="283"/>
    </location>
</feature>
<evidence type="ECO:0000313" key="3">
    <source>
        <dbReference type="EMBL" id="CAL8147967.1"/>
    </source>
</evidence>
<accession>A0ABP1SA45</accession>
<dbReference type="Pfam" id="PF13930">
    <property type="entry name" value="Endonuclea_NS_2"/>
    <property type="match status" value="1"/>
</dbReference>
<comment type="caution">
    <text evidence="3">The sequence shown here is derived from an EMBL/GenBank/DDBJ whole genome shotgun (WGS) entry which is preliminary data.</text>
</comment>
<reference evidence="3 4" key="1">
    <citation type="submission" date="2024-08" db="EMBL/GenBank/DDBJ databases">
        <authorList>
            <person name="Cucini C."/>
            <person name="Frati F."/>
        </authorList>
    </citation>
    <scope>NUCLEOTIDE SEQUENCE [LARGE SCALE GENOMIC DNA]</scope>
</reference>
<evidence type="ECO:0000313" key="4">
    <source>
        <dbReference type="Proteomes" id="UP001642540"/>
    </source>
</evidence>
<gene>
    <name evidence="3" type="ORF">ODALV1_LOCUS31283</name>
</gene>
<name>A0ABP1SA45_9HEXA</name>